<dbReference type="EMBL" id="VRYZ01000004">
    <property type="protein sequence ID" value="TXS91547.1"/>
    <property type="molecule type" value="Genomic_DNA"/>
</dbReference>
<dbReference type="InterPro" id="IPR006680">
    <property type="entry name" value="Amidohydro-rel"/>
</dbReference>
<comment type="caution">
    <text evidence="3">The sequence shown here is derived from an EMBL/GenBank/DDBJ whole genome shotgun (WGS) entry which is preliminary data.</text>
</comment>
<dbReference type="PANTHER" id="PTHR43135:SF3">
    <property type="entry name" value="ALPHA-D-RIBOSE 1-METHYLPHOSPHONATE 5-TRIPHOSPHATE DIPHOSPHATASE"/>
    <property type="match status" value="1"/>
</dbReference>
<evidence type="ECO:0000313" key="3">
    <source>
        <dbReference type="EMBL" id="TXS91547.1"/>
    </source>
</evidence>
<name>A0A5C8ZVQ8_9GAMM</name>
<dbReference type="OrthoDB" id="9807210at2"/>
<dbReference type="RefSeq" id="WP_148064179.1">
    <property type="nucleotide sequence ID" value="NZ_VRYZ01000004.1"/>
</dbReference>
<proteinExistence type="predicted"/>
<gene>
    <name evidence="3" type="ORF">FVW59_10275</name>
</gene>
<reference evidence="3 4" key="1">
    <citation type="submission" date="2019-08" db="EMBL/GenBank/DDBJ databases">
        <title>Parahaliea maris sp. nov., isolated from the surface seawater.</title>
        <authorList>
            <person name="Liu Y."/>
        </authorList>
    </citation>
    <scope>NUCLEOTIDE SEQUENCE [LARGE SCALE GENOMIC DNA]</scope>
    <source>
        <strain evidence="3 4">S2-26</strain>
    </source>
</reference>
<sequence>MQSRLTMQLLAMGLALFSAVSMAQSTRWDLLQNGEVVGHVAAERQGSHIEVEYHVDQNGRGPKHREQIVLGAQGLPVSWRIEGTSLMGGPVSESFEYSPGLARWQSQADSGERPVPAPLPYIVNDGSPWGSVFYVDYLLSVEGHRSDVLPEGSIQLRQLDPVQVEHLGKPLTLTPYQVVGAQLDPGYVFLDAERRAVAVVDDGTIALLDSHRDIHHSLKEAADRVAAAQLASLQQQLAHRYGIPVEIENVRPFDPASGRLGAPSTVRIEGQRIAAIRPFGTASAPGVGERLVVDGEGGVLMPGLHDMHSHSTGRSGLYYLAAGVTATRDMGNDNAQLAALLAQIDAGEIAGPRITRAGFIEGDSPYAAQNGILAKSEDEALAAVDWYADRGFFQVKLYNSIDPDWVKAVATRAHARGLRVTGHIPAFGSPDRSIRDGYNEIAHINQLMLGWLLDEGEDTRTPLRLTAMQRAANLDLNAEPVRETIKLMQENGVAMDATAVILERLMMSRAGTVIEADRDFLSHMPIGYQRYRQRTYVTLESPEQEARYAQAFQRILDCLNLLYQSGITLLPGTDDTTGFTLQRELELYTLAGIPAAKVLSMATLDAARHLGTDAQTGSIEVGKLADLVLLAEDPTRDIKAIKRPRLVVKGDSVYLPEEIYAELGVTPFAAAPEMVRRGGAH</sequence>
<dbReference type="Gene3D" id="1.20.58.520">
    <property type="entry name" value="Amidohydrolase"/>
    <property type="match status" value="1"/>
</dbReference>
<protein>
    <submittedName>
        <fullName evidence="3">Amidohydrolase family protein</fullName>
    </submittedName>
</protein>
<evidence type="ECO:0000313" key="4">
    <source>
        <dbReference type="Proteomes" id="UP000321933"/>
    </source>
</evidence>
<dbReference type="InterPro" id="IPR032466">
    <property type="entry name" value="Metal_Hydrolase"/>
</dbReference>
<accession>A0A5C8ZVQ8</accession>
<feature type="chain" id="PRO_5022764275" evidence="1">
    <location>
        <begin position="24"/>
        <end position="681"/>
    </location>
</feature>
<dbReference type="InterPro" id="IPR011059">
    <property type="entry name" value="Metal-dep_hydrolase_composite"/>
</dbReference>
<dbReference type="Proteomes" id="UP000321933">
    <property type="component" value="Unassembled WGS sequence"/>
</dbReference>
<dbReference type="SUPFAM" id="SSF51338">
    <property type="entry name" value="Composite domain of metallo-dependent hydrolases"/>
    <property type="match status" value="1"/>
</dbReference>
<feature type="domain" description="Amidohydrolase-related" evidence="2">
    <location>
        <begin position="320"/>
        <end position="648"/>
    </location>
</feature>
<dbReference type="Gene3D" id="2.30.40.10">
    <property type="entry name" value="Urease, subunit C, domain 1"/>
    <property type="match status" value="1"/>
</dbReference>
<keyword evidence="4" id="KW-1185">Reference proteome</keyword>
<dbReference type="Gene3D" id="3.30.110.90">
    <property type="entry name" value="Amidohydrolase"/>
    <property type="match status" value="1"/>
</dbReference>
<keyword evidence="1" id="KW-0732">Signal</keyword>
<keyword evidence="3" id="KW-0378">Hydrolase</keyword>
<dbReference type="GO" id="GO:0016810">
    <property type="term" value="F:hydrolase activity, acting on carbon-nitrogen (but not peptide) bonds"/>
    <property type="evidence" value="ECO:0007669"/>
    <property type="project" value="InterPro"/>
</dbReference>
<organism evidence="3 4">
    <name type="scientific">Parahaliea aestuarii</name>
    <dbReference type="NCBI Taxonomy" id="1852021"/>
    <lineage>
        <taxon>Bacteria</taxon>
        <taxon>Pseudomonadati</taxon>
        <taxon>Pseudomonadota</taxon>
        <taxon>Gammaproteobacteria</taxon>
        <taxon>Cellvibrionales</taxon>
        <taxon>Halieaceae</taxon>
        <taxon>Parahaliea</taxon>
    </lineage>
</organism>
<dbReference type="SUPFAM" id="SSF51556">
    <property type="entry name" value="Metallo-dependent hydrolases"/>
    <property type="match status" value="1"/>
</dbReference>
<feature type="signal peptide" evidence="1">
    <location>
        <begin position="1"/>
        <end position="23"/>
    </location>
</feature>
<dbReference type="Pfam" id="PF01979">
    <property type="entry name" value="Amidohydro_1"/>
    <property type="match status" value="1"/>
</dbReference>
<evidence type="ECO:0000256" key="1">
    <source>
        <dbReference type="SAM" id="SignalP"/>
    </source>
</evidence>
<evidence type="ECO:0000259" key="2">
    <source>
        <dbReference type="Pfam" id="PF01979"/>
    </source>
</evidence>
<dbReference type="AlphaFoldDB" id="A0A5C8ZVQ8"/>
<dbReference type="Gene3D" id="3.40.50.10910">
    <property type="entry name" value="Amidohydrolase"/>
    <property type="match status" value="1"/>
</dbReference>
<dbReference type="PANTHER" id="PTHR43135">
    <property type="entry name" value="ALPHA-D-RIBOSE 1-METHYLPHOSPHONATE 5-TRIPHOSPHATE DIPHOSPHATASE"/>
    <property type="match status" value="1"/>
</dbReference>
<dbReference type="InterPro" id="IPR051781">
    <property type="entry name" value="Metallo-dep_Hydrolase"/>
</dbReference>